<evidence type="ECO:0000256" key="3">
    <source>
        <dbReference type="ARBA" id="ARBA00022692"/>
    </source>
</evidence>
<comment type="subcellular location">
    <subcellularLocation>
        <location evidence="1">Membrane</location>
        <topology evidence="1">Multi-pass membrane protein</topology>
    </subcellularLocation>
</comment>
<keyword evidence="3 7" id="KW-0812">Transmembrane</keyword>
<dbReference type="OrthoDB" id="1368at2759"/>
<dbReference type="GO" id="GO:0005254">
    <property type="term" value="F:chloride channel activity"/>
    <property type="evidence" value="ECO:0007669"/>
    <property type="project" value="InterPro"/>
</dbReference>
<evidence type="ECO:0000256" key="4">
    <source>
        <dbReference type="ARBA" id="ARBA00022989"/>
    </source>
</evidence>
<dbReference type="PANTHER" id="PTHR33281:SF16">
    <property type="match status" value="1"/>
</dbReference>
<dbReference type="GO" id="GO:0016020">
    <property type="term" value="C:membrane"/>
    <property type="evidence" value="ECO:0007669"/>
    <property type="project" value="UniProtKB-SubCell"/>
</dbReference>
<dbReference type="OMA" id="YVFATML"/>
<feature type="transmembrane region" description="Helical" evidence="7">
    <location>
        <begin position="71"/>
        <end position="91"/>
    </location>
</feature>
<dbReference type="AlphaFoldDB" id="A0A139AZR5"/>
<keyword evidence="2" id="KW-0813">Transport</keyword>
<evidence type="ECO:0000313" key="9">
    <source>
        <dbReference type="Proteomes" id="UP000070544"/>
    </source>
</evidence>
<evidence type="ECO:0000256" key="5">
    <source>
        <dbReference type="ARBA" id="ARBA00023065"/>
    </source>
</evidence>
<proteinExistence type="predicted"/>
<evidence type="ECO:0000256" key="2">
    <source>
        <dbReference type="ARBA" id="ARBA00022448"/>
    </source>
</evidence>
<organism evidence="8 9">
    <name type="scientific">Gonapodya prolifera (strain JEL478)</name>
    <name type="common">Monoblepharis prolifera</name>
    <dbReference type="NCBI Taxonomy" id="1344416"/>
    <lineage>
        <taxon>Eukaryota</taxon>
        <taxon>Fungi</taxon>
        <taxon>Fungi incertae sedis</taxon>
        <taxon>Chytridiomycota</taxon>
        <taxon>Chytridiomycota incertae sedis</taxon>
        <taxon>Monoblepharidomycetes</taxon>
        <taxon>Monoblepharidales</taxon>
        <taxon>Gonapodyaceae</taxon>
        <taxon>Gonapodya</taxon>
    </lineage>
</organism>
<keyword evidence="6 7" id="KW-0472">Membrane</keyword>
<dbReference type="Pfam" id="PF25539">
    <property type="entry name" value="Bestrophin_2"/>
    <property type="match status" value="1"/>
</dbReference>
<evidence type="ECO:0000256" key="6">
    <source>
        <dbReference type="ARBA" id="ARBA00023136"/>
    </source>
</evidence>
<dbReference type="PANTHER" id="PTHR33281">
    <property type="entry name" value="UPF0187 PROTEIN YNEE"/>
    <property type="match status" value="1"/>
</dbReference>
<dbReference type="Proteomes" id="UP000070544">
    <property type="component" value="Unassembled WGS sequence"/>
</dbReference>
<accession>A0A139AZR5</accession>
<dbReference type="STRING" id="1344416.A0A139AZR5"/>
<dbReference type="InterPro" id="IPR044669">
    <property type="entry name" value="YneE/VCCN1/2-like"/>
</dbReference>
<evidence type="ECO:0000256" key="1">
    <source>
        <dbReference type="ARBA" id="ARBA00004141"/>
    </source>
</evidence>
<evidence type="ECO:0000256" key="7">
    <source>
        <dbReference type="SAM" id="Phobius"/>
    </source>
</evidence>
<feature type="transmembrane region" description="Helical" evidence="7">
    <location>
        <begin position="302"/>
        <end position="321"/>
    </location>
</feature>
<keyword evidence="5" id="KW-0406">Ion transport</keyword>
<dbReference type="EMBL" id="KQ965731">
    <property type="protein sequence ID" value="KXS22219.1"/>
    <property type="molecule type" value="Genomic_DNA"/>
</dbReference>
<reference evidence="8 9" key="1">
    <citation type="journal article" date="2015" name="Genome Biol. Evol.">
        <title>Phylogenomic analyses indicate that early fungi evolved digesting cell walls of algal ancestors of land plants.</title>
        <authorList>
            <person name="Chang Y."/>
            <person name="Wang S."/>
            <person name="Sekimoto S."/>
            <person name="Aerts A.L."/>
            <person name="Choi C."/>
            <person name="Clum A."/>
            <person name="LaButti K.M."/>
            <person name="Lindquist E.A."/>
            <person name="Yee Ngan C."/>
            <person name="Ohm R.A."/>
            <person name="Salamov A.A."/>
            <person name="Grigoriev I.V."/>
            <person name="Spatafora J.W."/>
            <person name="Berbee M.L."/>
        </authorList>
    </citation>
    <scope>NUCLEOTIDE SEQUENCE [LARGE SCALE GENOMIC DNA]</scope>
    <source>
        <strain evidence="8 9">JEL478</strain>
    </source>
</reference>
<evidence type="ECO:0000313" key="8">
    <source>
        <dbReference type="EMBL" id="KXS22219.1"/>
    </source>
</evidence>
<protein>
    <submittedName>
        <fullName evidence="8">UPF0187-domain-containing protein</fullName>
    </submittedName>
</protein>
<sequence>MANFFRLRQRRPSMEHRRKMKEYLYASQKSIFASALNFKDSIAPQALPSLLILAVWTALFAVLNKQFNAQITLASSLITLLSTVLSLLLSFRSNQSYDRFSEGRRLWGQLTAQLRNISRAGVTGLSVTRTAESHKRAQKIISFCVAYAYAVKHYLRAEFDPSQWADMAEYMEVLDFAAVSTKPKTAAKDLVEMADDSGLVARQIANTGETELVSEHPEKLPFRIAQALSRHLSLCVQDGLATLLPHIQGCENVLAQVVETTGSLERIACTPVPKPYNILLRQMLLIYCFCLPFQLYKDLGYWMIPVIFLVSYCLIGVEMIARQIEMPFGFDASDINLDELCHSFKVEMKILAASYV</sequence>
<keyword evidence="4 7" id="KW-1133">Transmembrane helix</keyword>
<name>A0A139AZR5_GONPJ</name>
<keyword evidence="9" id="KW-1185">Reference proteome</keyword>
<gene>
    <name evidence="8" type="ORF">M427DRAFT_150562</name>
</gene>